<reference evidence="2" key="1">
    <citation type="submission" date="2020-07" db="EMBL/GenBank/DDBJ databases">
        <title>Multicomponent nature underlies the extraordinary mechanical properties of spider dragline silk.</title>
        <authorList>
            <person name="Kono N."/>
            <person name="Nakamura H."/>
            <person name="Mori M."/>
            <person name="Yoshida Y."/>
            <person name="Ohtoshi R."/>
            <person name="Malay A.D."/>
            <person name="Moran D.A.P."/>
            <person name="Tomita M."/>
            <person name="Numata K."/>
            <person name="Arakawa K."/>
        </authorList>
    </citation>
    <scope>NUCLEOTIDE SEQUENCE</scope>
</reference>
<feature type="transmembrane region" description="Helical" evidence="1">
    <location>
        <begin position="20"/>
        <end position="45"/>
    </location>
</feature>
<feature type="non-terminal residue" evidence="2">
    <location>
        <position position="53"/>
    </location>
</feature>
<keyword evidence="1" id="KW-0472">Membrane</keyword>
<sequence length="53" mass="5822">MPSEIETFAVLRFLGGGNSLISPASVLGLPLFLEGVFDIVIRPCVTLRLYSRR</sequence>
<evidence type="ECO:0000256" key="1">
    <source>
        <dbReference type="SAM" id="Phobius"/>
    </source>
</evidence>
<evidence type="ECO:0000313" key="3">
    <source>
        <dbReference type="Proteomes" id="UP000887116"/>
    </source>
</evidence>
<accession>A0A8X6LT43</accession>
<evidence type="ECO:0000313" key="2">
    <source>
        <dbReference type="EMBL" id="GFR19677.1"/>
    </source>
</evidence>
<protein>
    <submittedName>
        <fullName evidence="2">Uncharacterized protein</fullName>
    </submittedName>
</protein>
<organism evidence="2 3">
    <name type="scientific">Trichonephila clavata</name>
    <name type="common">Joro spider</name>
    <name type="synonym">Nephila clavata</name>
    <dbReference type="NCBI Taxonomy" id="2740835"/>
    <lineage>
        <taxon>Eukaryota</taxon>
        <taxon>Metazoa</taxon>
        <taxon>Ecdysozoa</taxon>
        <taxon>Arthropoda</taxon>
        <taxon>Chelicerata</taxon>
        <taxon>Arachnida</taxon>
        <taxon>Araneae</taxon>
        <taxon>Araneomorphae</taxon>
        <taxon>Entelegynae</taxon>
        <taxon>Araneoidea</taxon>
        <taxon>Nephilidae</taxon>
        <taxon>Trichonephila</taxon>
    </lineage>
</organism>
<gene>
    <name evidence="2" type="ORF">TNCT_535741</name>
</gene>
<dbReference type="Proteomes" id="UP000887116">
    <property type="component" value="Unassembled WGS sequence"/>
</dbReference>
<keyword evidence="3" id="KW-1185">Reference proteome</keyword>
<keyword evidence="1" id="KW-0812">Transmembrane</keyword>
<dbReference type="EMBL" id="BMAO01007950">
    <property type="protein sequence ID" value="GFR19677.1"/>
    <property type="molecule type" value="Genomic_DNA"/>
</dbReference>
<proteinExistence type="predicted"/>
<name>A0A8X6LT43_TRICU</name>
<keyword evidence="1" id="KW-1133">Transmembrane helix</keyword>
<comment type="caution">
    <text evidence="2">The sequence shown here is derived from an EMBL/GenBank/DDBJ whole genome shotgun (WGS) entry which is preliminary data.</text>
</comment>
<dbReference type="AlphaFoldDB" id="A0A8X6LT43"/>